<protein>
    <recommendedName>
        <fullName evidence="3">Bacteriocin-protection protein</fullName>
    </recommendedName>
</protein>
<dbReference type="InParanoid" id="A0A2P5HKR4"/>
<dbReference type="OrthoDB" id="10263401at2759"/>
<evidence type="ECO:0000313" key="1">
    <source>
        <dbReference type="EMBL" id="POS70827.1"/>
    </source>
</evidence>
<proteinExistence type="predicted"/>
<evidence type="ECO:0008006" key="3">
    <source>
        <dbReference type="Google" id="ProtNLM"/>
    </source>
</evidence>
<dbReference type="Pfam" id="PF13376">
    <property type="entry name" value="OmdA"/>
    <property type="match status" value="1"/>
</dbReference>
<organism evidence="1 2">
    <name type="scientific">Diaporthe helianthi</name>
    <dbReference type="NCBI Taxonomy" id="158607"/>
    <lineage>
        <taxon>Eukaryota</taxon>
        <taxon>Fungi</taxon>
        <taxon>Dikarya</taxon>
        <taxon>Ascomycota</taxon>
        <taxon>Pezizomycotina</taxon>
        <taxon>Sordariomycetes</taxon>
        <taxon>Sordariomycetidae</taxon>
        <taxon>Diaporthales</taxon>
        <taxon>Diaporthaceae</taxon>
        <taxon>Diaporthe</taxon>
    </lineage>
</organism>
<evidence type="ECO:0000313" key="2">
    <source>
        <dbReference type="Proteomes" id="UP000094444"/>
    </source>
</evidence>
<reference evidence="1" key="1">
    <citation type="submission" date="2017-09" db="EMBL/GenBank/DDBJ databases">
        <title>Polyketide synthases of a Diaporthe helianthi virulent isolate.</title>
        <authorList>
            <person name="Baroncelli R."/>
        </authorList>
    </citation>
    <scope>NUCLEOTIDE SEQUENCE [LARGE SCALE GENOMIC DNA]</scope>
    <source>
        <strain evidence="1">7/96</strain>
    </source>
</reference>
<dbReference type="AlphaFoldDB" id="A0A2P5HKR4"/>
<keyword evidence="2" id="KW-1185">Reference proteome</keyword>
<name>A0A2P5HKR4_DIAHE</name>
<sequence length="279" mass="31276">MDRCGANVSFEAFLVREALGATVLPLQTSAVTMAQTTSIWRSRSLSGLTRKPNIPRYSIPPVLRGLGTLNLGRTASCSERFPNSAAPAMVALADKTLVGPFTLEEWEDFLANDPPDGGVRLLLRKSKSTAPGIEYIAARDAALCFGWVDSTARGHDHDYQERCFTPRRAGSRWSQVNREVAERLMAEGRMREGGLAQVNRAKADGRWDAAYRMKTAEPDDEFRAALDANVRAKAFWETLGRTKRFPFLFRLMNIKRPETKTKKIQLFVETLERHETLKA</sequence>
<dbReference type="STRING" id="158607.A0A2P5HKR4"/>
<dbReference type="EMBL" id="MAVT02001472">
    <property type="protein sequence ID" value="POS70827.1"/>
    <property type="molecule type" value="Genomic_DNA"/>
</dbReference>
<accession>A0A2P5HKR4</accession>
<dbReference type="Proteomes" id="UP000094444">
    <property type="component" value="Unassembled WGS sequence"/>
</dbReference>
<comment type="caution">
    <text evidence="1">The sequence shown here is derived from an EMBL/GenBank/DDBJ whole genome shotgun (WGS) entry which is preliminary data.</text>
</comment>
<gene>
    <name evidence="1" type="ORF">DHEL01_v210779</name>
</gene>